<dbReference type="Pfam" id="PF13520">
    <property type="entry name" value="AA_permease_2"/>
    <property type="match status" value="1"/>
</dbReference>
<dbReference type="Gene3D" id="1.20.1740.10">
    <property type="entry name" value="Amino acid/polyamine transporter I"/>
    <property type="match status" value="1"/>
</dbReference>
<feature type="transmembrane region" description="Helical" evidence="5">
    <location>
        <begin position="100"/>
        <end position="121"/>
    </location>
</feature>
<feature type="transmembrane region" description="Helical" evidence="5">
    <location>
        <begin position="371"/>
        <end position="390"/>
    </location>
</feature>
<dbReference type="VEuPathDB" id="VectorBase:CSON007062"/>
<evidence type="ECO:0000313" key="7">
    <source>
        <dbReference type="EMBL" id="SSX33879.1"/>
    </source>
</evidence>
<keyword evidence="4 5" id="KW-0472">Membrane</keyword>
<dbReference type="AlphaFoldDB" id="A0A336LCN3"/>
<dbReference type="EMBL" id="UFQT01002658">
    <property type="protein sequence ID" value="SSX33879.1"/>
    <property type="molecule type" value="Genomic_DNA"/>
</dbReference>
<feature type="transmembrane region" description="Helical" evidence="5">
    <location>
        <begin position="526"/>
        <end position="544"/>
    </location>
</feature>
<evidence type="ECO:0000313" key="6">
    <source>
        <dbReference type="EMBL" id="SSX14473.1"/>
    </source>
</evidence>
<feature type="transmembrane region" description="Helical" evidence="5">
    <location>
        <begin position="550"/>
        <end position="569"/>
    </location>
</feature>
<dbReference type="PIRSF" id="PIRSF006060">
    <property type="entry name" value="AA_transporter"/>
    <property type="match status" value="1"/>
</dbReference>
<protein>
    <submittedName>
        <fullName evidence="6">CSON007062 protein</fullName>
    </submittedName>
</protein>
<feature type="transmembrane region" description="Helical" evidence="5">
    <location>
        <begin position="492"/>
        <end position="514"/>
    </location>
</feature>
<comment type="subcellular location">
    <subcellularLocation>
        <location evidence="1">Membrane</location>
        <topology evidence="1">Multi-pass membrane protein</topology>
    </subcellularLocation>
</comment>
<dbReference type="FunFam" id="1.20.1740.10:FF:000010">
    <property type="entry name" value="probable cationic amino acid transporter"/>
    <property type="match status" value="1"/>
</dbReference>
<keyword evidence="3 5" id="KW-1133">Transmembrane helix</keyword>
<proteinExistence type="predicted"/>
<dbReference type="GO" id="GO:0000064">
    <property type="term" value="F:L-ornithine transmembrane transporter activity"/>
    <property type="evidence" value="ECO:0007669"/>
    <property type="project" value="TreeGrafter"/>
</dbReference>
<gene>
    <name evidence="6" type="primary">CSON007062</name>
</gene>
<feature type="transmembrane region" description="Helical" evidence="5">
    <location>
        <begin position="460"/>
        <end position="480"/>
    </location>
</feature>
<keyword evidence="2 5" id="KW-0812">Transmembrane</keyword>
<evidence type="ECO:0000256" key="3">
    <source>
        <dbReference type="ARBA" id="ARBA00022989"/>
    </source>
</evidence>
<dbReference type="GO" id="GO:0015189">
    <property type="term" value="F:L-lysine transmembrane transporter activity"/>
    <property type="evidence" value="ECO:0007669"/>
    <property type="project" value="TreeGrafter"/>
</dbReference>
<sequence>MVATEKKSTLGSIYKVLSRKKPLVDKTETKLKKFLSTFDLTAMGVGSTLGVGVYVLAGEVSKTTAGPAVVISFAIAAIASMLAGLCYAEFGARVPKAGSAYIYSYVTIGEFIAFIIGWNLILEYAIGSASVVKGLSGYVDELTGNQISGWFLDVMPMNVTGLGAYPDLFAFGIIMLFTIALAFGARESAMVNNIFTMTNVSVVLFVIVCGAFKADPANWKLTEVPSPEYGDGGFFPYGISGVIKGAGICFYGFIGFDVIATAGEEAKTPQRSIPLAVVISLTIIFLAYFGISTVLTMMLPYYDQNPNAPLPYVFKLYGWTVAEYIVSYGAIFGLAASLMGSMFPLPRVIYAMAKDGLLFEIMGAVHPKFNTPFAGTLIAGTLTGILAAIFDLSQLVNMMSIGTLLAYSIVAACVMLLRYEVTEEDEKHSELDSIKSTPGTLFKQLFNGNKFSDPIRLTSALVTIMVTIYLLWCLLFSGTFTLYSDEIFDGEWWAILLAAIFGFLLLLALFIIVFQPKSKAKLPFSTPFTPFLPATSILINVYLMCNLDKWTWVRFAVWIGIGLMIYFAYGIRYSKERSKSLTTKVLVLETGKKSDETIKTKL</sequence>
<feature type="transmembrane region" description="Helical" evidence="5">
    <location>
        <begin position="69"/>
        <end position="88"/>
    </location>
</feature>
<name>A0A336LCN3_CULSO</name>
<dbReference type="InterPro" id="IPR002293">
    <property type="entry name" value="AA/rel_permease1"/>
</dbReference>
<dbReference type="EMBL" id="UFQS01002658">
    <property type="protein sequence ID" value="SSX14473.1"/>
    <property type="molecule type" value="Genomic_DNA"/>
</dbReference>
<dbReference type="PANTHER" id="PTHR43243:SF103">
    <property type="entry name" value="LOW AFFINITY CATIONIC AMINO ACID TRANSPORTER 2-LIKE PROTEIN"/>
    <property type="match status" value="1"/>
</dbReference>
<reference evidence="6" key="1">
    <citation type="submission" date="2018-04" db="EMBL/GenBank/DDBJ databases">
        <authorList>
            <person name="Go L.Y."/>
            <person name="Mitchell J.A."/>
        </authorList>
    </citation>
    <scope>NUCLEOTIDE SEQUENCE</scope>
    <source>
        <tissue evidence="6">Whole organism</tissue>
    </source>
</reference>
<evidence type="ECO:0000256" key="5">
    <source>
        <dbReference type="SAM" id="Phobius"/>
    </source>
</evidence>
<feature type="transmembrane region" description="Helical" evidence="5">
    <location>
        <begin position="164"/>
        <end position="183"/>
    </location>
</feature>
<feature type="transmembrane region" description="Helical" evidence="5">
    <location>
        <begin position="34"/>
        <end position="57"/>
    </location>
</feature>
<dbReference type="OMA" id="TRVWFSM"/>
<evidence type="ECO:0000256" key="4">
    <source>
        <dbReference type="ARBA" id="ARBA00023136"/>
    </source>
</evidence>
<feature type="transmembrane region" description="Helical" evidence="5">
    <location>
        <begin position="275"/>
        <end position="302"/>
    </location>
</feature>
<dbReference type="GO" id="GO:0061459">
    <property type="term" value="F:L-arginine transmembrane transporter activity"/>
    <property type="evidence" value="ECO:0007669"/>
    <property type="project" value="TreeGrafter"/>
</dbReference>
<dbReference type="PANTHER" id="PTHR43243">
    <property type="entry name" value="INNER MEMBRANE TRANSPORTER YGJI-RELATED"/>
    <property type="match status" value="1"/>
</dbReference>
<feature type="transmembrane region" description="Helical" evidence="5">
    <location>
        <begin position="195"/>
        <end position="214"/>
    </location>
</feature>
<evidence type="ECO:0000256" key="1">
    <source>
        <dbReference type="ARBA" id="ARBA00004141"/>
    </source>
</evidence>
<organism evidence="6">
    <name type="scientific">Culicoides sonorensis</name>
    <name type="common">Biting midge</name>
    <dbReference type="NCBI Taxonomy" id="179676"/>
    <lineage>
        <taxon>Eukaryota</taxon>
        <taxon>Metazoa</taxon>
        <taxon>Ecdysozoa</taxon>
        <taxon>Arthropoda</taxon>
        <taxon>Hexapoda</taxon>
        <taxon>Insecta</taxon>
        <taxon>Pterygota</taxon>
        <taxon>Neoptera</taxon>
        <taxon>Endopterygota</taxon>
        <taxon>Diptera</taxon>
        <taxon>Nematocera</taxon>
        <taxon>Chironomoidea</taxon>
        <taxon>Ceratopogonidae</taxon>
        <taxon>Ceratopogoninae</taxon>
        <taxon>Culicoides</taxon>
        <taxon>Monoculicoides</taxon>
    </lineage>
</organism>
<feature type="transmembrane region" description="Helical" evidence="5">
    <location>
        <begin position="234"/>
        <end position="254"/>
    </location>
</feature>
<feature type="transmembrane region" description="Helical" evidence="5">
    <location>
        <begin position="325"/>
        <end position="350"/>
    </location>
</feature>
<dbReference type="GO" id="GO:0097638">
    <property type="term" value="P:L-arginine import across plasma membrane"/>
    <property type="evidence" value="ECO:0007669"/>
    <property type="project" value="TreeGrafter"/>
</dbReference>
<accession>A0A336LCN3</accession>
<reference evidence="7" key="2">
    <citation type="submission" date="2018-07" db="EMBL/GenBank/DDBJ databases">
        <authorList>
            <person name="Quirk P.G."/>
            <person name="Krulwich T.A."/>
        </authorList>
    </citation>
    <scope>NUCLEOTIDE SEQUENCE</scope>
</reference>
<feature type="transmembrane region" description="Helical" evidence="5">
    <location>
        <begin position="396"/>
        <end position="417"/>
    </location>
</feature>
<evidence type="ECO:0000256" key="2">
    <source>
        <dbReference type="ARBA" id="ARBA00022692"/>
    </source>
</evidence>
<dbReference type="GO" id="GO:0005886">
    <property type="term" value="C:plasma membrane"/>
    <property type="evidence" value="ECO:0007669"/>
    <property type="project" value="TreeGrafter"/>
</dbReference>